<keyword evidence="2" id="KW-1185">Reference proteome</keyword>
<protein>
    <submittedName>
        <fullName evidence="1">Uncharacterized protein</fullName>
    </submittedName>
</protein>
<dbReference type="Proteomes" id="UP001234178">
    <property type="component" value="Unassembled WGS sequence"/>
</dbReference>
<name>A0ABR0A054_9CRUS</name>
<evidence type="ECO:0000313" key="1">
    <source>
        <dbReference type="EMBL" id="KAK4018299.1"/>
    </source>
</evidence>
<gene>
    <name evidence="1" type="ORF">OUZ56_000360</name>
</gene>
<organism evidence="1 2">
    <name type="scientific">Daphnia magna</name>
    <dbReference type="NCBI Taxonomy" id="35525"/>
    <lineage>
        <taxon>Eukaryota</taxon>
        <taxon>Metazoa</taxon>
        <taxon>Ecdysozoa</taxon>
        <taxon>Arthropoda</taxon>
        <taxon>Crustacea</taxon>
        <taxon>Branchiopoda</taxon>
        <taxon>Diplostraca</taxon>
        <taxon>Cladocera</taxon>
        <taxon>Anomopoda</taxon>
        <taxon>Daphniidae</taxon>
        <taxon>Daphnia</taxon>
    </lineage>
</organism>
<accession>A0ABR0A054</accession>
<dbReference type="EMBL" id="JAOYFB010000036">
    <property type="protein sequence ID" value="KAK4018299.1"/>
    <property type="molecule type" value="Genomic_DNA"/>
</dbReference>
<evidence type="ECO:0000313" key="2">
    <source>
        <dbReference type="Proteomes" id="UP001234178"/>
    </source>
</evidence>
<comment type="caution">
    <text evidence="1">The sequence shown here is derived from an EMBL/GenBank/DDBJ whole genome shotgun (WGS) entry which is preliminary data.</text>
</comment>
<sequence length="112" mass="13241">MCFLQGRGLDMVSTKRYKEPIWLEGEREKEEKKKFLMSHQNYTQHEIVKMKMKSHSRTLKSKRERYILCPVSFFWGLVVSCLPHAANTEKVLFSSRGSETAIVNDKRQVFKI</sequence>
<reference evidence="1 2" key="1">
    <citation type="journal article" date="2023" name="Nucleic Acids Res.">
        <title>The hologenome of Daphnia magna reveals possible DNA methylation and microbiome-mediated evolution of the host genome.</title>
        <authorList>
            <person name="Chaturvedi A."/>
            <person name="Li X."/>
            <person name="Dhandapani V."/>
            <person name="Marshall H."/>
            <person name="Kissane S."/>
            <person name="Cuenca-Cambronero M."/>
            <person name="Asole G."/>
            <person name="Calvet F."/>
            <person name="Ruiz-Romero M."/>
            <person name="Marangio P."/>
            <person name="Guigo R."/>
            <person name="Rago D."/>
            <person name="Mirbahai L."/>
            <person name="Eastwood N."/>
            <person name="Colbourne J.K."/>
            <person name="Zhou J."/>
            <person name="Mallon E."/>
            <person name="Orsini L."/>
        </authorList>
    </citation>
    <scope>NUCLEOTIDE SEQUENCE [LARGE SCALE GENOMIC DNA]</scope>
    <source>
        <strain evidence="1">LRV0_1</strain>
    </source>
</reference>
<proteinExistence type="predicted"/>